<organism evidence="1 2">
    <name type="scientific">Haloferax profundi</name>
    <dbReference type="NCBI Taxonomy" id="1544718"/>
    <lineage>
        <taxon>Archaea</taxon>
        <taxon>Methanobacteriati</taxon>
        <taxon>Methanobacteriota</taxon>
        <taxon>Stenosarchaea group</taxon>
        <taxon>Halobacteria</taxon>
        <taxon>Halobacteriales</taxon>
        <taxon>Haloferacaceae</taxon>
        <taxon>Haloferax</taxon>
    </lineage>
</organism>
<gene>
    <name evidence="1" type="ORF">AUR66_00930</name>
</gene>
<keyword evidence="2" id="KW-1185">Reference proteome</keyword>
<reference evidence="1 2" key="1">
    <citation type="submission" date="2015-12" db="EMBL/GenBank/DDBJ databases">
        <title>Haloferax profundi sp. nov. isolated from the Discovery deep brine-seawater interface in the Red Sea.</title>
        <authorList>
            <person name="Zhang G."/>
            <person name="Stingl U."/>
            <person name="Rashid M."/>
        </authorList>
    </citation>
    <scope>NUCLEOTIDE SEQUENCE [LARGE SCALE GENOMIC DNA]</scope>
    <source>
        <strain evidence="1 2">SB29</strain>
    </source>
</reference>
<proteinExistence type="predicted"/>
<accession>A0A0W1SHI2</accession>
<protein>
    <submittedName>
        <fullName evidence="1">Uncharacterized protein</fullName>
    </submittedName>
</protein>
<evidence type="ECO:0000313" key="1">
    <source>
        <dbReference type="EMBL" id="KTG25590.1"/>
    </source>
</evidence>
<dbReference type="EMBL" id="LOPV01000257">
    <property type="protein sequence ID" value="KTG25590.1"/>
    <property type="molecule type" value="Genomic_DNA"/>
</dbReference>
<sequence>MKNVDDGLVCILEAKAANREQMDGAKTDATDDVKSYVESDTFCKYLFERERTTLVAVGTDGVRWTLWWKNLESGQTWDANPKVDLSPVIASIARRHDVIAGEPELSTRECRDYLREKFVPFFSARSIAEHVETESTNFDA</sequence>
<dbReference type="AlphaFoldDB" id="A0A0W1SHI2"/>
<evidence type="ECO:0000313" key="2">
    <source>
        <dbReference type="Proteomes" id="UP000053157"/>
    </source>
</evidence>
<name>A0A0W1SHI2_9EURY</name>
<dbReference type="Proteomes" id="UP000053157">
    <property type="component" value="Unassembled WGS sequence"/>
</dbReference>
<comment type="caution">
    <text evidence="1">The sequence shown here is derived from an EMBL/GenBank/DDBJ whole genome shotgun (WGS) entry which is preliminary data.</text>
</comment>